<dbReference type="PROSITE" id="PS00189">
    <property type="entry name" value="LIPOYL"/>
    <property type="match status" value="1"/>
</dbReference>
<dbReference type="Pfam" id="PF02817">
    <property type="entry name" value="E3_binding"/>
    <property type="match status" value="1"/>
</dbReference>
<dbReference type="SUPFAM" id="SSF51230">
    <property type="entry name" value="Single hybrid motif"/>
    <property type="match status" value="1"/>
</dbReference>
<dbReference type="SUPFAM" id="SSF52777">
    <property type="entry name" value="CoA-dependent acyltransferases"/>
    <property type="match status" value="1"/>
</dbReference>
<feature type="compositionally biased region" description="Basic and acidic residues" evidence="7">
    <location>
        <begin position="89"/>
        <end position="102"/>
    </location>
</feature>
<evidence type="ECO:0000256" key="5">
    <source>
        <dbReference type="ARBA" id="ARBA00023315"/>
    </source>
</evidence>
<dbReference type="GO" id="GO:0016407">
    <property type="term" value="F:acetyltransferase activity"/>
    <property type="evidence" value="ECO:0007669"/>
    <property type="project" value="TreeGrafter"/>
</dbReference>
<comment type="similarity">
    <text evidence="2 6">Belongs to the 2-oxoacid dehydrogenase family.</text>
</comment>
<dbReference type="InterPro" id="IPR050743">
    <property type="entry name" value="2-oxoacid_DH_E2_comp"/>
</dbReference>
<keyword evidence="5 6" id="KW-0012">Acyltransferase</keyword>
<evidence type="ECO:0000256" key="4">
    <source>
        <dbReference type="ARBA" id="ARBA00022823"/>
    </source>
</evidence>
<dbReference type="PANTHER" id="PTHR43178">
    <property type="entry name" value="DIHYDROLIPOAMIDE ACETYLTRANSFERASE COMPONENT OF PYRUVATE DEHYDROGENASE COMPLEX"/>
    <property type="match status" value="1"/>
</dbReference>
<dbReference type="EC" id="2.3.1.-" evidence="6"/>
<dbReference type="EMBL" id="CP116507">
    <property type="protein sequence ID" value="WCG22051.1"/>
    <property type="molecule type" value="Genomic_DNA"/>
</dbReference>
<dbReference type="Gene3D" id="2.40.50.100">
    <property type="match status" value="1"/>
</dbReference>
<evidence type="ECO:0000256" key="7">
    <source>
        <dbReference type="SAM" id="MobiDB-lite"/>
    </source>
</evidence>
<protein>
    <recommendedName>
        <fullName evidence="6">Dihydrolipoamide acetyltransferase component of pyruvate dehydrogenase complex</fullName>
        <ecNumber evidence="6">2.3.1.-</ecNumber>
    </recommendedName>
</protein>
<evidence type="ECO:0000313" key="11">
    <source>
        <dbReference type="Proteomes" id="UP001179600"/>
    </source>
</evidence>
<evidence type="ECO:0000259" key="8">
    <source>
        <dbReference type="PROSITE" id="PS50968"/>
    </source>
</evidence>
<reference evidence="10" key="1">
    <citation type="submission" date="2023-01" db="EMBL/GenBank/DDBJ databases">
        <title>Oxazolidinone resistance genes in florfenicol resistant enterococci from beef cattle and veal calves at slaughter.</title>
        <authorList>
            <person name="Biggel M."/>
        </authorList>
    </citation>
    <scope>NUCLEOTIDE SEQUENCE</scope>
    <source>
        <strain evidence="10">K204-1</strain>
    </source>
</reference>
<dbReference type="PROSITE" id="PS50968">
    <property type="entry name" value="BIOTINYL_LIPOYL"/>
    <property type="match status" value="1"/>
</dbReference>
<dbReference type="PANTHER" id="PTHR43178:SF5">
    <property type="entry name" value="LIPOAMIDE ACYLTRANSFERASE COMPONENT OF BRANCHED-CHAIN ALPHA-KETO ACID DEHYDROGENASE COMPLEX, MITOCHONDRIAL"/>
    <property type="match status" value="1"/>
</dbReference>
<dbReference type="PROSITE" id="PS51826">
    <property type="entry name" value="PSBD"/>
    <property type="match status" value="1"/>
</dbReference>
<proteinExistence type="inferred from homology"/>
<dbReference type="Pfam" id="PF00364">
    <property type="entry name" value="Biotin_lipoyl"/>
    <property type="match status" value="1"/>
</dbReference>
<dbReference type="FunFam" id="3.30.559.10:FF:000007">
    <property type="entry name" value="Dihydrolipoamide acetyltransferase component of pyruvate dehydrogenase complex"/>
    <property type="match status" value="1"/>
</dbReference>
<feature type="region of interest" description="Disordered" evidence="7">
    <location>
        <begin position="177"/>
        <end position="207"/>
    </location>
</feature>
<evidence type="ECO:0000313" key="10">
    <source>
        <dbReference type="EMBL" id="WCG22051.1"/>
    </source>
</evidence>
<dbReference type="CDD" id="cd06849">
    <property type="entry name" value="lipoyl_domain"/>
    <property type="match status" value="1"/>
</dbReference>
<comment type="cofactor">
    <cofactor evidence="1 6">
        <name>(R)-lipoate</name>
        <dbReference type="ChEBI" id="CHEBI:83088"/>
    </cofactor>
</comment>
<organism evidence="10 11">
    <name type="scientific">Vagococcus lutrae</name>
    <dbReference type="NCBI Taxonomy" id="81947"/>
    <lineage>
        <taxon>Bacteria</taxon>
        <taxon>Bacillati</taxon>
        <taxon>Bacillota</taxon>
        <taxon>Bacilli</taxon>
        <taxon>Lactobacillales</taxon>
        <taxon>Enterococcaceae</taxon>
        <taxon>Vagococcus</taxon>
    </lineage>
</organism>
<feature type="domain" description="Lipoyl-binding" evidence="8">
    <location>
        <begin position="3"/>
        <end position="78"/>
    </location>
</feature>
<dbReference type="Gene3D" id="4.10.320.10">
    <property type="entry name" value="E3-binding domain"/>
    <property type="match status" value="1"/>
</dbReference>
<dbReference type="InterPro" id="IPR011053">
    <property type="entry name" value="Single_hybrid_motif"/>
</dbReference>
<feature type="region of interest" description="Disordered" evidence="7">
    <location>
        <begin position="84"/>
        <end position="118"/>
    </location>
</feature>
<dbReference type="SUPFAM" id="SSF47005">
    <property type="entry name" value="Peripheral subunit-binding domain of 2-oxo acid dehydrogenase complex"/>
    <property type="match status" value="1"/>
</dbReference>
<dbReference type="AlphaFoldDB" id="A0AAE9XE27"/>
<dbReference type="InterPro" id="IPR004167">
    <property type="entry name" value="PSBD"/>
</dbReference>
<dbReference type="Gene3D" id="3.30.559.10">
    <property type="entry name" value="Chloramphenicol acetyltransferase-like domain"/>
    <property type="match status" value="1"/>
</dbReference>
<keyword evidence="4 6" id="KW-0450">Lipoyl</keyword>
<evidence type="ECO:0000256" key="1">
    <source>
        <dbReference type="ARBA" id="ARBA00001938"/>
    </source>
</evidence>
<evidence type="ECO:0000259" key="9">
    <source>
        <dbReference type="PROSITE" id="PS51826"/>
    </source>
</evidence>
<evidence type="ECO:0000256" key="3">
    <source>
        <dbReference type="ARBA" id="ARBA00022679"/>
    </source>
</evidence>
<keyword evidence="3 6" id="KW-0808">Transferase</keyword>
<accession>A0AAE9XE27</accession>
<dbReference type="InterPro" id="IPR036625">
    <property type="entry name" value="E3-bd_dom_sf"/>
</dbReference>
<dbReference type="InterPro" id="IPR001078">
    <property type="entry name" value="2-oxoacid_DH_actylTfrase"/>
</dbReference>
<dbReference type="Proteomes" id="UP001179600">
    <property type="component" value="Chromosome"/>
</dbReference>
<dbReference type="InterPro" id="IPR023213">
    <property type="entry name" value="CAT-like_dom_sf"/>
</dbReference>
<gene>
    <name evidence="10" type="ORF">PML95_06505</name>
</gene>
<dbReference type="RefSeq" id="WP_272163082.1">
    <property type="nucleotide sequence ID" value="NZ_CP116507.1"/>
</dbReference>
<sequence>MAIKEVLMPNLGESVTEASVTNWLVKPGDKVKRYDPLMEVVSDKVTTEVPSDFDGEVKEFLIDLDQSVPIGTAILTLQVEGAADETPAVEEKQSESSQEKPKATQPTPAKAEKPKNIGRLSPAVVRLAQEKGIDLEQVTGTGSGGRITRKDIMNFNPEDQVVSGAEMPVDIEPKEQVHVDVPQENKAPAPKPKHEEPVSSSHAESVPADGVRKAIAKKMVQSVNEIPHAWIMVEADVSNIVKLRNEVKEDYKKREGHSLSFFPFFAKAVIQALKKNPKINTSWDNGNIIYHKDINMSIAVTTDEHLYVPVIHQADNYSISGLAKEINRLAGDVRKGTLKSQDMQGGTFTLNNTGSIGSVQSMGIINHPQAAILQVESINKRIVPTADGGFKTADMVNLCLSIDHRILDGQQAGKFLKDVKENLARFSSESDVY</sequence>
<dbReference type="InterPro" id="IPR000089">
    <property type="entry name" value="Biotin_lipoyl"/>
</dbReference>
<feature type="domain" description="Peripheral subunit-binding (PSBD)" evidence="9">
    <location>
        <begin position="119"/>
        <end position="156"/>
    </location>
</feature>
<dbReference type="Pfam" id="PF00198">
    <property type="entry name" value="2-oxoacid_dh"/>
    <property type="match status" value="1"/>
</dbReference>
<evidence type="ECO:0000256" key="2">
    <source>
        <dbReference type="ARBA" id="ARBA00007317"/>
    </source>
</evidence>
<name>A0AAE9XE27_9ENTE</name>
<evidence type="ECO:0000256" key="6">
    <source>
        <dbReference type="RuleBase" id="RU003423"/>
    </source>
</evidence>
<dbReference type="InterPro" id="IPR003016">
    <property type="entry name" value="2-oxoA_DH_lipoyl-BS"/>
</dbReference>
<dbReference type="GO" id="GO:0031405">
    <property type="term" value="F:lipoic acid binding"/>
    <property type="evidence" value="ECO:0007669"/>
    <property type="project" value="TreeGrafter"/>
</dbReference>
<dbReference type="GO" id="GO:0005737">
    <property type="term" value="C:cytoplasm"/>
    <property type="evidence" value="ECO:0007669"/>
    <property type="project" value="TreeGrafter"/>
</dbReference>